<feature type="region of interest" description="Disordered" evidence="1">
    <location>
        <begin position="1"/>
        <end position="20"/>
    </location>
</feature>
<dbReference type="EMBL" id="WJQT01000006">
    <property type="protein sequence ID" value="MRJ47092.1"/>
    <property type="molecule type" value="Genomic_DNA"/>
</dbReference>
<dbReference type="AlphaFoldDB" id="A0A844C1T9"/>
<proteinExistence type="predicted"/>
<protein>
    <submittedName>
        <fullName evidence="2">Terminase</fullName>
    </submittedName>
</protein>
<dbReference type="Proteomes" id="UP000440066">
    <property type="component" value="Unassembled WGS sequence"/>
</dbReference>
<feature type="region of interest" description="Disordered" evidence="1">
    <location>
        <begin position="36"/>
        <end position="72"/>
    </location>
</feature>
<sequence>MARDGTRRGGRRPRSGEKPEALVDKLAKGKQAHIIDLPDFSPDPLSVGDLEVESNPQGNEMPNPSEYLSAKQRDGTNLEAGEIYIETWEWLKGRGCERLVNKRLIETYAQAMARYIQCEVAISTFGLLGKHPTTGGAIASPFVSMSQNYQKQASLIWYEIFDIVKQNSTTAYVGNPMEDTMERLLRKKGNG</sequence>
<evidence type="ECO:0000256" key="1">
    <source>
        <dbReference type="SAM" id="MobiDB-lite"/>
    </source>
</evidence>
<evidence type="ECO:0000313" key="3">
    <source>
        <dbReference type="Proteomes" id="UP000440066"/>
    </source>
</evidence>
<accession>A0A844C1T9</accession>
<reference evidence="2 3" key="1">
    <citation type="submission" date="2019-11" db="EMBL/GenBank/DDBJ databases">
        <title>Characterisation of Fundicoccus ignavus gen. nov. sp. nov., a novel genus of the family Aerococcaceae from bulk tank milk.</title>
        <authorList>
            <person name="Siebert A."/>
            <person name="Huptas C."/>
            <person name="Wenning M."/>
            <person name="Scherer S."/>
            <person name="Doll E.V."/>
        </authorList>
    </citation>
    <scope>NUCLEOTIDE SEQUENCE [LARGE SCALE GENOMIC DNA]</scope>
    <source>
        <strain evidence="2 3">DSM 109652</strain>
    </source>
</reference>
<name>A0A844C1T9_9LACT</name>
<gene>
    <name evidence="2" type="ORF">GF867_05905</name>
</gene>
<dbReference type="RefSeq" id="WP_366927765.1">
    <property type="nucleotide sequence ID" value="NZ_WJQT01000006.1"/>
</dbReference>
<evidence type="ECO:0000313" key="2">
    <source>
        <dbReference type="EMBL" id="MRJ47092.1"/>
    </source>
</evidence>
<comment type="caution">
    <text evidence="2">The sequence shown here is derived from an EMBL/GenBank/DDBJ whole genome shotgun (WGS) entry which is preliminary data.</text>
</comment>
<organism evidence="2 3">
    <name type="scientific">Fundicoccus ignavus</name>
    <dbReference type="NCBI Taxonomy" id="2664442"/>
    <lineage>
        <taxon>Bacteria</taxon>
        <taxon>Bacillati</taxon>
        <taxon>Bacillota</taxon>
        <taxon>Bacilli</taxon>
        <taxon>Lactobacillales</taxon>
        <taxon>Aerococcaceae</taxon>
        <taxon>Fundicoccus</taxon>
    </lineage>
</organism>